<evidence type="ECO:0000256" key="4">
    <source>
        <dbReference type="ARBA" id="ARBA00025765"/>
    </source>
</evidence>
<evidence type="ECO:0000313" key="8">
    <source>
        <dbReference type="EMBL" id="CAD9370059.1"/>
    </source>
</evidence>
<dbReference type="Gene3D" id="3.90.940.20">
    <property type="entry name" value="RPB5-like RNA polymerase subunit"/>
    <property type="match status" value="1"/>
</dbReference>
<dbReference type="GO" id="GO:0006362">
    <property type="term" value="P:transcription elongation by RNA polymerase I"/>
    <property type="evidence" value="ECO:0007669"/>
    <property type="project" value="TreeGrafter"/>
</dbReference>
<dbReference type="GO" id="GO:0003677">
    <property type="term" value="F:DNA binding"/>
    <property type="evidence" value="ECO:0007669"/>
    <property type="project" value="InterPro"/>
</dbReference>
<dbReference type="InterPro" id="IPR035913">
    <property type="entry name" value="RPB5-like_sf"/>
</dbReference>
<dbReference type="FunFam" id="3.90.940.20:FF:000001">
    <property type="entry name" value="DNA-directed RNA polymerases I, II, and III subunit RPABC1"/>
    <property type="match status" value="1"/>
</dbReference>
<dbReference type="Gene3D" id="3.40.1340.10">
    <property type="entry name" value="RNA polymerase, Rpb5, N-terminal domain"/>
    <property type="match status" value="1"/>
</dbReference>
<dbReference type="GO" id="GO:0005736">
    <property type="term" value="C:RNA polymerase I complex"/>
    <property type="evidence" value="ECO:0007669"/>
    <property type="project" value="TreeGrafter"/>
</dbReference>
<dbReference type="GO" id="GO:0005665">
    <property type="term" value="C:RNA polymerase II, core complex"/>
    <property type="evidence" value="ECO:0007669"/>
    <property type="project" value="TreeGrafter"/>
</dbReference>
<dbReference type="GO" id="GO:0006366">
    <property type="term" value="P:transcription by RNA polymerase II"/>
    <property type="evidence" value="ECO:0007669"/>
    <property type="project" value="TreeGrafter"/>
</dbReference>
<dbReference type="HAMAP" id="MF_00025">
    <property type="entry name" value="RNApol_Rpo5_RPB5"/>
    <property type="match status" value="1"/>
</dbReference>
<dbReference type="PANTHER" id="PTHR10535">
    <property type="entry name" value="DNA-DIRECTED RNA POLYMERASES I, II, AND III SUBUNIT RPABC1"/>
    <property type="match status" value="1"/>
</dbReference>
<keyword evidence="2" id="KW-0804">Transcription</keyword>
<gene>
    <name evidence="8" type="ORF">PPRO1471_LOCUS1599</name>
    <name evidence="9" type="ORF">PPRO1471_LOCUS1600</name>
</gene>
<feature type="compositionally biased region" description="Low complexity" evidence="5">
    <location>
        <begin position="1"/>
        <end position="12"/>
    </location>
</feature>
<keyword evidence="3" id="KW-0539">Nucleus</keyword>
<accession>A0A6U0AF44</accession>
<feature type="region of interest" description="Disordered" evidence="5">
    <location>
        <begin position="1"/>
        <end position="73"/>
    </location>
</feature>
<feature type="domain" description="RNA polymerase Rpb5 N-terminal" evidence="7">
    <location>
        <begin position="77"/>
        <end position="164"/>
    </location>
</feature>
<dbReference type="AlphaFoldDB" id="A0A6U0AF44"/>
<name>A0A6U0AF44_9CHLO</name>
<dbReference type="NCBIfam" id="NF007129">
    <property type="entry name" value="PRK09570.1"/>
    <property type="match status" value="1"/>
</dbReference>
<dbReference type="SUPFAM" id="SSF55287">
    <property type="entry name" value="RPB5-like RNA polymerase subunit"/>
    <property type="match status" value="1"/>
</dbReference>
<dbReference type="GO" id="GO:0003899">
    <property type="term" value="F:DNA-directed RNA polymerase activity"/>
    <property type="evidence" value="ECO:0007669"/>
    <property type="project" value="InterPro"/>
</dbReference>
<evidence type="ECO:0000259" key="7">
    <source>
        <dbReference type="Pfam" id="PF03871"/>
    </source>
</evidence>
<evidence type="ECO:0000256" key="5">
    <source>
        <dbReference type="SAM" id="MobiDB-lite"/>
    </source>
</evidence>
<organism evidence="8">
    <name type="scientific">Pycnococcus provasolii</name>
    <dbReference type="NCBI Taxonomy" id="41880"/>
    <lineage>
        <taxon>Eukaryota</taxon>
        <taxon>Viridiplantae</taxon>
        <taxon>Chlorophyta</taxon>
        <taxon>Pseudoscourfieldiophyceae</taxon>
        <taxon>Pseudoscourfieldiales</taxon>
        <taxon>Pycnococcaceae</taxon>
        <taxon>Pycnococcus</taxon>
    </lineage>
</organism>
<reference evidence="8" key="1">
    <citation type="submission" date="2021-01" db="EMBL/GenBank/DDBJ databases">
        <authorList>
            <person name="Corre E."/>
            <person name="Pelletier E."/>
            <person name="Niang G."/>
            <person name="Scheremetjew M."/>
            <person name="Finn R."/>
            <person name="Kale V."/>
            <person name="Holt S."/>
            <person name="Cochrane G."/>
            <person name="Meng A."/>
            <person name="Brown T."/>
            <person name="Cohen L."/>
        </authorList>
    </citation>
    <scope>NUCLEOTIDE SEQUENCE</scope>
    <source>
        <strain evidence="8">RCC733</strain>
    </source>
</reference>
<dbReference type="GO" id="GO:0042797">
    <property type="term" value="P:tRNA transcription by RNA polymerase III"/>
    <property type="evidence" value="ECO:0007669"/>
    <property type="project" value="TreeGrafter"/>
</dbReference>
<dbReference type="Pfam" id="PF01191">
    <property type="entry name" value="RNA_pol_Rpb5_C"/>
    <property type="match status" value="1"/>
</dbReference>
<dbReference type="GO" id="GO:0005666">
    <property type="term" value="C:RNA polymerase III complex"/>
    <property type="evidence" value="ECO:0007669"/>
    <property type="project" value="TreeGrafter"/>
</dbReference>
<feature type="compositionally biased region" description="Acidic residues" evidence="5">
    <location>
        <begin position="41"/>
        <end position="50"/>
    </location>
</feature>
<dbReference type="InterPro" id="IPR036710">
    <property type="entry name" value="RNA_pol_Rpb5_N_sf"/>
</dbReference>
<evidence type="ECO:0000256" key="1">
    <source>
        <dbReference type="ARBA" id="ARBA00004123"/>
    </source>
</evidence>
<evidence type="ECO:0008006" key="10">
    <source>
        <dbReference type="Google" id="ProtNLM"/>
    </source>
</evidence>
<evidence type="ECO:0000256" key="2">
    <source>
        <dbReference type="ARBA" id="ARBA00023163"/>
    </source>
</evidence>
<comment type="similarity">
    <text evidence="4">Belongs to the archaeal Rpo5/eukaryotic RPB5 RNA polymerase subunit family.</text>
</comment>
<protein>
    <recommendedName>
        <fullName evidence="10">DNA-directed RNA polymerases I, II, and III subunit RPABC1</fullName>
    </recommendedName>
</protein>
<dbReference type="SUPFAM" id="SSF53036">
    <property type="entry name" value="Eukaryotic RPB5 N-terminal domain"/>
    <property type="match status" value="1"/>
</dbReference>
<dbReference type="InterPro" id="IPR014381">
    <property type="entry name" value="Arch_Rpo5/euc_Rpb5"/>
</dbReference>
<dbReference type="PANTHER" id="PTHR10535:SF0">
    <property type="entry name" value="DNA-DIRECTED RNA POLYMERASES I, II, AND III SUBUNIT RPABC1"/>
    <property type="match status" value="1"/>
</dbReference>
<dbReference type="EMBL" id="HBGR01002387">
    <property type="protein sequence ID" value="CAD9370059.1"/>
    <property type="molecule type" value="Transcribed_RNA"/>
</dbReference>
<dbReference type="InterPro" id="IPR005571">
    <property type="entry name" value="RNA_pol_Rpb5_N"/>
</dbReference>
<dbReference type="InterPro" id="IPR000783">
    <property type="entry name" value="RNA_pol_subH/Rpb5_C"/>
</dbReference>
<feature type="domain" description="RNA polymerase subunit H/Rpb5 C-terminal" evidence="6">
    <location>
        <begin position="212"/>
        <end position="283"/>
    </location>
</feature>
<evidence type="ECO:0000259" key="6">
    <source>
        <dbReference type="Pfam" id="PF01191"/>
    </source>
</evidence>
<proteinExistence type="inferred from homology"/>
<comment type="subcellular location">
    <subcellularLocation>
        <location evidence="1">Nucleus</location>
    </subcellularLocation>
</comment>
<dbReference type="EMBL" id="HBGR01002388">
    <property type="protein sequence ID" value="CAD9370061.1"/>
    <property type="molecule type" value="Transcribed_RNA"/>
</dbReference>
<feature type="compositionally biased region" description="Low complexity" evidence="5">
    <location>
        <begin position="22"/>
        <end position="34"/>
    </location>
</feature>
<evidence type="ECO:0000256" key="3">
    <source>
        <dbReference type="ARBA" id="ARBA00023242"/>
    </source>
</evidence>
<evidence type="ECO:0000313" key="9">
    <source>
        <dbReference type="EMBL" id="CAD9370061.1"/>
    </source>
</evidence>
<sequence length="285" mass="31148">MASAPAGPPSSAGGNGTGGGASSASKKTNAARAAFHNLPVDSDDTDDDDENGHGAGGGAAAAQQQQAPLVGSISEDKRTKTLFYVRRTAAQMLKDRGYVVQQSNLEMGIEDFKKEFGERPDRSDLMMVGSMVDDPMQQISVHFLDPDTKSEKIGVEKIKAVVDQVKEFTPNSKNAILILPCGLTPFANQGISEANSGHQYRLELFMEKELIFNITHHQSVPTHQLLSELEKRQLLERYKVKSSQLPRIQAKDPVARYMGLRIGDVVRIVRASETAGRYVTYRMTV</sequence>
<dbReference type="Pfam" id="PF03871">
    <property type="entry name" value="RNA_pol_Rpb5_N"/>
    <property type="match status" value="1"/>
</dbReference>